<dbReference type="SUPFAM" id="SSF50037">
    <property type="entry name" value="C-terminal domain of transcriptional repressors"/>
    <property type="match status" value="1"/>
</dbReference>
<comment type="caution">
    <text evidence="3">The sequence shown here is derived from an EMBL/GenBank/DDBJ whole genome shotgun (WGS) entry which is preliminary data.</text>
</comment>
<accession>A0A9D2AHF4</accession>
<dbReference type="Pfam" id="PF04023">
    <property type="entry name" value="FeoA"/>
    <property type="match status" value="1"/>
</dbReference>
<dbReference type="InterPro" id="IPR038157">
    <property type="entry name" value="FeoA_core_dom"/>
</dbReference>
<evidence type="ECO:0000256" key="1">
    <source>
        <dbReference type="ARBA" id="ARBA00023004"/>
    </source>
</evidence>
<reference evidence="3" key="1">
    <citation type="journal article" date="2021" name="PeerJ">
        <title>Extensive microbial diversity within the chicken gut microbiome revealed by metagenomics and culture.</title>
        <authorList>
            <person name="Gilroy R."/>
            <person name="Ravi A."/>
            <person name="Getino M."/>
            <person name="Pursley I."/>
            <person name="Horton D.L."/>
            <person name="Alikhan N.F."/>
            <person name="Baker D."/>
            <person name="Gharbi K."/>
            <person name="Hall N."/>
            <person name="Watson M."/>
            <person name="Adriaenssens E.M."/>
            <person name="Foster-Nyarko E."/>
            <person name="Jarju S."/>
            <person name="Secka A."/>
            <person name="Antonio M."/>
            <person name="Oren A."/>
            <person name="Chaudhuri R.R."/>
            <person name="La Ragione R."/>
            <person name="Hildebrand F."/>
            <person name="Pallen M.J."/>
        </authorList>
    </citation>
    <scope>NUCLEOTIDE SEQUENCE</scope>
    <source>
        <strain evidence="3">14975</strain>
    </source>
</reference>
<dbReference type="GO" id="GO:0046914">
    <property type="term" value="F:transition metal ion binding"/>
    <property type="evidence" value="ECO:0007669"/>
    <property type="project" value="InterPro"/>
</dbReference>
<evidence type="ECO:0000313" key="3">
    <source>
        <dbReference type="EMBL" id="HIX20092.1"/>
    </source>
</evidence>
<dbReference type="AlphaFoldDB" id="A0A9D2AHF4"/>
<evidence type="ECO:0000313" key="4">
    <source>
        <dbReference type="Proteomes" id="UP000823964"/>
    </source>
</evidence>
<keyword evidence="1" id="KW-0408">Iron</keyword>
<dbReference type="InterPro" id="IPR008988">
    <property type="entry name" value="Transcriptional_repressor_C"/>
</dbReference>
<sequence length="169" mass="18005">MKEHGKRSWWRRLGSLLFGCGGCGSCGSCGKDGDCGASPCGGDACACRHREKTCRSGRCSGKHCGEPGATGTLADLAVGQSGRVIEVADGDQDLINRFADHGLVRGIRVTVHEQALFGGPMLVAVQGTMVALRLREARLIRVKVCREGDDTPSFDPDISWKQTPHPDEP</sequence>
<dbReference type="InterPro" id="IPR007167">
    <property type="entry name" value="Fe-transptr_FeoA-like"/>
</dbReference>
<dbReference type="InterPro" id="IPR052713">
    <property type="entry name" value="FeoA"/>
</dbReference>
<gene>
    <name evidence="3" type="ORF">H9862_05750</name>
</gene>
<proteinExistence type="predicted"/>
<feature type="domain" description="Ferrous iron transporter FeoA-like" evidence="2">
    <location>
        <begin position="71"/>
        <end position="144"/>
    </location>
</feature>
<dbReference type="Proteomes" id="UP000823964">
    <property type="component" value="Unassembled WGS sequence"/>
</dbReference>
<dbReference type="SMART" id="SM00899">
    <property type="entry name" value="FeoA"/>
    <property type="match status" value="1"/>
</dbReference>
<dbReference type="Gene3D" id="2.30.30.90">
    <property type="match status" value="1"/>
</dbReference>
<reference evidence="3" key="2">
    <citation type="submission" date="2021-04" db="EMBL/GenBank/DDBJ databases">
        <authorList>
            <person name="Gilroy R."/>
        </authorList>
    </citation>
    <scope>NUCLEOTIDE SEQUENCE</scope>
    <source>
        <strain evidence="3">14975</strain>
    </source>
</reference>
<name>A0A9D2AHF4_9BACT</name>
<organism evidence="3 4">
    <name type="scientific">Candidatus Akkermansia intestinigallinarum</name>
    <dbReference type="NCBI Taxonomy" id="2838431"/>
    <lineage>
        <taxon>Bacteria</taxon>
        <taxon>Pseudomonadati</taxon>
        <taxon>Verrucomicrobiota</taxon>
        <taxon>Verrucomicrobiia</taxon>
        <taxon>Verrucomicrobiales</taxon>
        <taxon>Akkermansiaceae</taxon>
        <taxon>Akkermansia</taxon>
    </lineage>
</organism>
<dbReference type="PANTHER" id="PTHR42954:SF2">
    <property type="entry name" value="FE(2+) TRANSPORT PROTEIN A"/>
    <property type="match status" value="1"/>
</dbReference>
<dbReference type="EMBL" id="DXFQ01000101">
    <property type="protein sequence ID" value="HIX20092.1"/>
    <property type="molecule type" value="Genomic_DNA"/>
</dbReference>
<evidence type="ECO:0000259" key="2">
    <source>
        <dbReference type="SMART" id="SM00899"/>
    </source>
</evidence>
<dbReference type="PANTHER" id="PTHR42954">
    <property type="entry name" value="FE(2+) TRANSPORT PROTEIN A"/>
    <property type="match status" value="1"/>
</dbReference>
<protein>
    <submittedName>
        <fullName evidence="3">Ferrous iron transport protein A</fullName>
    </submittedName>
</protein>